<dbReference type="InterPro" id="IPR032831">
    <property type="entry name" value="LptM_cons"/>
</dbReference>
<evidence type="ECO:0000256" key="6">
    <source>
        <dbReference type="ARBA" id="ARBA00023288"/>
    </source>
</evidence>
<organism evidence="9 10">
    <name type="scientific">Alkalimonas cellulosilytica</name>
    <dbReference type="NCBI Taxonomy" id="3058395"/>
    <lineage>
        <taxon>Bacteria</taxon>
        <taxon>Pseudomonadati</taxon>
        <taxon>Pseudomonadota</taxon>
        <taxon>Gammaproteobacteria</taxon>
        <taxon>Alkalimonas</taxon>
    </lineage>
</organism>
<feature type="region of interest" description="Disordered" evidence="7">
    <location>
        <begin position="35"/>
        <end position="66"/>
    </location>
</feature>
<reference evidence="9 10" key="1">
    <citation type="submission" date="2023-07" db="EMBL/GenBank/DDBJ databases">
        <title>Alkalimonas sp., MEB108 novel, alkaliphilic bacterium isolated from Lonar Lake, India.</title>
        <authorList>
            <person name="Joshi A."/>
            <person name="Thite S."/>
        </authorList>
    </citation>
    <scope>NUCLEOTIDE SEQUENCE [LARGE SCALE GENOMIC DNA]</scope>
    <source>
        <strain evidence="9 10">MEB108</strain>
    </source>
</reference>
<keyword evidence="5" id="KW-0998">Cell outer membrane</keyword>
<evidence type="ECO:0000313" key="10">
    <source>
        <dbReference type="Proteomes" id="UP001336314"/>
    </source>
</evidence>
<dbReference type="NCBIfam" id="NF047847">
    <property type="entry name" value="SS_mature_LptM"/>
    <property type="match status" value="1"/>
</dbReference>
<keyword evidence="10" id="KW-1185">Reference proteome</keyword>
<keyword evidence="2 8" id="KW-0732">Signal</keyword>
<feature type="signal peptide" evidence="8">
    <location>
        <begin position="1"/>
        <end position="28"/>
    </location>
</feature>
<comment type="subcellular location">
    <subcellularLocation>
        <location evidence="1">Cell outer membrane</location>
        <topology evidence="1">Lipid-anchor</topology>
    </subcellularLocation>
</comment>
<dbReference type="EMBL" id="JAUHLI010000024">
    <property type="protein sequence ID" value="MEE2003195.1"/>
    <property type="molecule type" value="Genomic_DNA"/>
</dbReference>
<name>A0ABU7JAG5_9GAMM</name>
<dbReference type="RefSeq" id="WP_330130254.1">
    <property type="nucleotide sequence ID" value="NZ_JAUHLI010000024.1"/>
</dbReference>
<evidence type="ECO:0000256" key="4">
    <source>
        <dbReference type="ARBA" id="ARBA00023139"/>
    </source>
</evidence>
<dbReference type="PROSITE" id="PS51257">
    <property type="entry name" value="PROKAR_LIPOPROTEIN"/>
    <property type="match status" value="1"/>
</dbReference>
<evidence type="ECO:0000256" key="3">
    <source>
        <dbReference type="ARBA" id="ARBA00023136"/>
    </source>
</evidence>
<evidence type="ECO:0000256" key="1">
    <source>
        <dbReference type="ARBA" id="ARBA00004459"/>
    </source>
</evidence>
<gene>
    <name evidence="9" type="ORF">QWY20_17205</name>
</gene>
<accession>A0ABU7JAG5</accession>
<protein>
    <submittedName>
        <fullName evidence="9">Lipoprotein</fullName>
    </submittedName>
</protein>
<evidence type="ECO:0000313" key="9">
    <source>
        <dbReference type="EMBL" id="MEE2003195.1"/>
    </source>
</evidence>
<keyword evidence="3" id="KW-0472">Membrane</keyword>
<dbReference type="Pfam" id="PF13627">
    <property type="entry name" value="LptM_cons"/>
    <property type="match status" value="1"/>
</dbReference>
<proteinExistence type="predicted"/>
<sequence length="66" mass="7059">MHLGYRFRPLCTRILLVLAALLALSACGQKGPLTLPQPPEAVAEEQASESEIPVVVVPQSNPHGPF</sequence>
<evidence type="ECO:0000256" key="5">
    <source>
        <dbReference type="ARBA" id="ARBA00023237"/>
    </source>
</evidence>
<dbReference type="Proteomes" id="UP001336314">
    <property type="component" value="Unassembled WGS sequence"/>
</dbReference>
<evidence type="ECO:0000256" key="7">
    <source>
        <dbReference type="SAM" id="MobiDB-lite"/>
    </source>
</evidence>
<keyword evidence="6 9" id="KW-0449">Lipoprotein</keyword>
<evidence type="ECO:0000256" key="8">
    <source>
        <dbReference type="SAM" id="SignalP"/>
    </source>
</evidence>
<evidence type="ECO:0000256" key="2">
    <source>
        <dbReference type="ARBA" id="ARBA00022729"/>
    </source>
</evidence>
<keyword evidence="4" id="KW-0564">Palmitate</keyword>
<comment type="caution">
    <text evidence="9">The sequence shown here is derived from an EMBL/GenBank/DDBJ whole genome shotgun (WGS) entry which is preliminary data.</text>
</comment>
<feature type="chain" id="PRO_5045373132" evidence="8">
    <location>
        <begin position="29"/>
        <end position="66"/>
    </location>
</feature>